<keyword evidence="6" id="KW-0653">Protein transport</keyword>
<proteinExistence type="inferred from homology"/>
<evidence type="ECO:0000256" key="10">
    <source>
        <dbReference type="PIRSR" id="PIRSR606689-2"/>
    </source>
</evidence>
<dbReference type="OrthoDB" id="2011769at2759"/>
<dbReference type="GO" id="GO:0005525">
    <property type="term" value="F:GTP binding"/>
    <property type="evidence" value="ECO:0007669"/>
    <property type="project" value="UniProtKB-KW"/>
</dbReference>
<dbReference type="GO" id="GO:0016192">
    <property type="term" value="P:vesicle-mediated transport"/>
    <property type="evidence" value="ECO:0007669"/>
    <property type="project" value="UniProtKB-KW"/>
</dbReference>
<dbReference type="GeneID" id="108821667"/>
<evidence type="ECO:0000256" key="5">
    <source>
        <dbReference type="ARBA" id="ARBA00022892"/>
    </source>
</evidence>
<evidence type="ECO:0000256" key="3">
    <source>
        <dbReference type="ARBA" id="ARBA00022707"/>
    </source>
</evidence>
<feature type="binding site" evidence="9">
    <location>
        <position position="71"/>
    </location>
    <ligand>
        <name>GTP</name>
        <dbReference type="ChEBI" id="CHEBI:37565"/>
    </ligand>
</feature>
<dbReference type="KEGG" id="rsz:108821667"/>
<dbReference type="RefSeq" id="XP_018450161.1">
    <property type="nucleotide sequence ID" value="XM_018594659.1"/>
</dbReference>
<accession>A0A6J0KRL2</accession>
<protein>
    <submittedName>
        <fullName evidence="12">Uncharacterized protein LOC108821667</fullName>
    </submittedName>
</protein>
<comment type="subcellular location">
    <subcellularLocation>
        <location evidence="1">Golgi apparatus</location>
    </subcellularLocation>
</comment>
<dbReference type="FunFam" id="3.40.50.300:FF:000728">
    <property type="entry name" value="ADP-ribosylation factor-like protein 5"/>
    <property type="match status" value="1"/>
</dbReference>
<dbReference type="Proteomes" id="UP000504610">
    <property type="component" value="Chromosome 8"/>
</dbReference>
<dbReference type="GO" id="GO:0046872">
    <property type="term" value="F:metal ion binding"/>
    <property type="evidence" value="ECO:0007669"/>
    <property type="project" value="UniProtKB-KW"/>
</dbReference>
<dbReference type="GO" id="GO:0003924">
    <property type="term" value="F:GTPase activity"/>
    <property type="evidence" value="ECO:0007669"/>
    <property type="project" value="InterPro"/>
</dbReference>
<reference evidence="12" key="2">
    <citation type="submission" date="2025-08" db="UniProtKB">
        <authorList>
            <consortium name="RefSeq"/>
        </authorList>
    </citation>
    <scope>IDENTIFICATION</scope>
    <source>
        <tissue evidence="12">Leaf</tissue>
    </source>
</reference>
<dbReference type="PANTHER" id="PTHR11711">
    <property type="entry name" value="ADP RIBOSYLATION FACTOR-RELATED"/>
    <property type="match status" value="1"/>
</dbReference>
<dbReference type="SMART" id="SM00178">
    <property type="entry name" value="SAR"/>
    <property type="match status" value="1"/>
</dbReference>
<dbReference type="AlphaFoldDB" id="A0A6J0KRL2"/>
<evidence type="ECO:0000256" key="8">
    <source>
        <dbReference type="ARBA" id="ARBA00023134"/>
    </source>
</evidence>
<name>A0A6J0KRL2_RAPSA</name>
<sequence length="172" mass="19728">MGAFASRFWFMMFRAKEYKIVVVGLDNDGKNTTTLYKLHLGEVVTTHRTVGSNVEELVYKNIRFEVWDLGGQDRLRTSWEMYYRVMQGTNAVIFVIDSTDRTRISLMKDELYRLPGHEDLQNSVILVFASKQDLKDAMSPAEITNVLNLHIIKNHDWHIQASCAVTGEGLIA</sequence>
<gene>
    <name evidence="12" type="primary">LOC108821667</name>
</gene>
<evidence type="ECO:0000256" key="2">
    <source>
        <dbReference type="ARBA" id="ARBA00010290"/>
    </source>
</evidence>
<keyword evidence="11" id="KW-1185">Reference proteome</keyword>
<feature type="binding site" evidence="10">
    <location>
        <position position="49"/>
    </location>
    <ligand>
        <name>Mg(2+)</name>
        <dbReference type="ChEBI" id="CHEBI:18420"/>
    </ligand>
</feature>
<keyword evidence="10" id="KW-0460">Magnesium</keyword>
<dbReference type="NCBIfam" id="TIGR00231">
    <property type="entry name" value="small_GTP"/>
    <property type="match status" value="1"/>
</dbReference>
<feature type="binding site" evidence="10">
    <location>
        <position position="32"/>
    </location>
    <ligand>
        <name>Mg(2+)</name>
        <dbReference type="ChEBI" id="CHEBI:18420"/>
    </ligand>
</feature>
<evidence type="ECO:0000256" key="4">
    <source>
        <dbReference type="ARBA" id="ARBA00022741"/>
    </source>
</evidence>
<dbReference type="InterPro" id="IPR005225">
    <property type="entry name" value="Small_GTP-bd"/>
</dbReference>
<keyword evidence="3" id="KW-0519">Myristate</keyword>
<dbReference type="GO" id="GO:0005794">
    <property type="term" value="C:Golgi apparatus"/>
    <property type="evidence" value="ECO:0007669"/>
    <property type="project" value="UniProtKB-SubCell"/>
</dbReference>
<keyword evidence="10" id="KW-0479">Metal-binding</keyword>
<evidence type="ECO:0000313" key="11">
    <source>
        <dbReference type="Proteomes" id="UP000504610"/>
    </source>
</evidence>
<dbReference type="Pfam" id="PF00025">
    <property type="entry name" value="Arf"/>
    <property type="match status" value="1"/>
</dbReference>
<keyword evidence="3" id="KW-0449">Lipoprotein</keyword>
<dbReference type="PROSITE" id="PS51417">
    <property type="entry name" value="ARF"/>
    <property type="match status" value="1"/>
</dbReference>
<evidence type="ECO:0000313" key="12">
    <source>
        <dbReference type="RefSeq" id="XP_018450161.1"/>
    </source>
</evidence>
<dbReference type="InterPro" id="IPR006689">
    <property type="entry name" value="Small_GTPase_ARF/SAR"/>
</dbReference>
<keyword evidence="6" id="KW-0813">Transport</keyword>
<reference evidence="11" key="1">
    <citation type="journal article" date="2019" name="Database">
        <title>The radish genome database (RadishGD): an integrated information resource for radish genomics.</title>
        <authorList>
            <person name="Yu H.J."/>
            <person name="Baek S."/>
            <person name="Lee Y.J."/>
            <person name="Cho A."/>
            <person name="Mun J.H."/>
        </authorList>
    </citation>
    <scope>NUCLEOTIDE SEQUENCE [LARGE SCALE GENOMIC DNA]</scope>
    <source>
        <strain evidence="11">cv. WK10039</strain>
    </source>
</reference>
<keyword evidence="8 9" id="KW-0342">GTP-binding</keyword>
<dbReference type="InterPro" id="IPR024156">
    <property type="entry name" value="Small_GTPase_ARF"/>
</dbReference>
<comment type="similarity">
    <text evidence="2">Belongs to the small GTPase superfamily. Arf family.</text>
</comment>
<feature type="binding site" evidence="9">
    <location>
        <begin position="24"/>
        <end position="32"/>
    </location>
    <ligand>
        <name>GTP</name>
        <dbReference type="ChEBI" id="CHEBI:37565"/>
    </ligand>
</feature>
<dbReference type="SUPFAM" id="SSF52540">
    <property type="entry name" value="P-loop containing nucleoside triphosphate hydrolases"/>
    <property type="match status" value="1"/>
</dbReference>
<organism evidence="11 12">
    <name type="scientific">Raphanus sativus</name>
    <name type="common">Radish</name>
    <name type="synonym">Raphanus raphanistrum var. sativus</name>
    <dbReference type="NCBI Taxonomy" id="3726"/>
    <lineage>
        <taxon>Eukaryota</taxon>
        <taxon>Viridiplantae</taxon>
        <taxon>Streptophyta</taxon>
        <taxon>Embryophyta</taxon>
        <taxon>Tracheophyta</taxon>
        <taxon>Spermatophyta</taxon>
        <taxon>Magnoliopsida</taxon>
        <taxon>eudicotyledons</taxon>
        <taxon>Gunneridae</taxon>
        <taxon>Pentapetalae</taxon>
        <taxon>rosids</taxon>
        <taxon>malvids</taxon>
        <taxon>Brassicales</taxon>
        <taxon>Brassicaceae</taxon>
        <taxon>Brassiceae</taxon>
        <taxon>Raphanus</taxon>
    </lineage>
</organism>
<dbReference type="Gene3D" id="3.40.50.300">
    <property type="entry name" value="P-loop containing nucleotide triphosphate hydrolases"/>
    <property type="match status" value="1"/>
</dbReference>
<evidence type="ECO:0000256" key="6">
    <source>
        <dbReference type="ARBA" id="ARBA00022927"/>
    </source>
</evidence>
<evidence type="ECO:0000256" key="9">
    <source>
        <dbReference type="PIRSR" id="PIRSR606689-1"/>
    </source>
</evidence>
<dbReference type="PRINTS" id="PR00449">
    <property type="entry name" value="RASTRNSFRMNG"/>
</dbReference>
<keyword evidence="5" id="KW-0931">ER-Golgi transport</keyword>
<keyword evidence="4 9" id="KW-0547">Nucleotide-binding</keyword>
<evidence type="ECO:0000256" key="1">
    <source>
        <dbReference type="ARBA" id="ARBA00004555"/>
    </source>
</evidence>
<dbReference type="GO" id="GO:0015031">
    <property type="term" value="P:protein transport"/>
    <property type="evidence" value="ECO:0007669"/>
    <property type="project" value="UniProtKB-KW"/>
</dbReference>
<evidence type="ECO:0000256" key="7">
    <source>
        <dbReference type="ARBA" id="ARBA00023034"/>
    </source>
</evidence>
<dbReference type="SMART" id="SM00177">
    <property type="entry name" value="ARF"/>
    <property type="match status" value="1"/>
</dbReference>
<keyword evidence="7" id="KW-0333">Golgi apparatus</keyword>
<dbReference type="InterPro" id="IPR027417">
    <property type="entry name" value="P-loop_NTPase"/>
</dbReference>